<dbReference type="PROSITE" id="PS50011">
    <property type="entry name" value="PROTEIN_KINASE_DOM"/>
    <property type="match status" value="1"/>
</dbReference>
<keyword evidence="3" id="KW-0808">Transferase</keyword>
<evidence type="ECO:0000256" key="7">
    <source>
        <dbReference type="ARBA" id="ARBA00047899"/>
    </source>
</evidence>
<feature type="region of interest" description="Disordered" evidence="11">
    <location>
        <begin position="282"/>
        <end position="357"/>
    </location>
</feature>
<feature type="domain" description="Protein kinase" evidence="12">
    <location>
        <begin position="24"/>
        <end position="280"/>
    </location>
</feature>
<evidence type="ECO:0000256" key="5">
    <source>
        <dbReference type="ARBA" id="ARBA00022777"/>
    </source>
</evidence>
<gene>
    <name evidence="13" type="ORF">LSAT_V11C200070900</name>
</gene>
<evidence type="ECO:0000256" key="4">
    <source>
        <dbReference type="ARBA" id="ARBA00022741"/>
    </source>
</evidence>
<dbReference type="EC" id="2.7.11.1" evidence="1"/>
<evidence type="ECO:0000256" key="9">
    <source>
        <dbReference type="PROSITE-ProRule" id="PRU10141"/>
    </source>
</evidence>
<protein>
    <recommendedName>
        <fullName evidence="1">non-specific serine/threonine protein kinase</fullName>
        <ecNumber evidence="1">2.7.11.1</ecNumber>
    </recommendedName>
</protein>
<dbReference type="InterPro" id="IPR045272">
    <property type="entry name" value="ANXUR1/2-like"/>
</dbReference>
<comment type="similarity">
    <text evidence="10">Belongs to the protein kinase superfamily.</text>
</comment>
<dbReference type="AlphaFoldDB" id="A0A9R1WB74"/>
<evidence type="ECO:0000256" key="8">
    <source>
        <dbReference type="ARBA" id="ARBA00048679"/>
    </source>
</evidence>
<comment type="catalytic activity">
    <reaction evidence="8">
        <text>L-seryl-[protein] + ATP = O-phospho-L-seryl-[protein] + ADP + H(+)</text>
        <dbReference type="Rhea" id="RHEA:17989"/>
        <dbReference type="Rhea" id="RHEA-COMP:9863"/>
        <dbReference type="Rhea" id="RHEA-COMP:11604"/>
        <dbReference type="ChEBI" id="CHEBI:15378"/>
        <dbReference type="ChEBI" id="CHEBI:29999"/>
        <dbReference type="ChEBI" id="CHEBI:30616"/>
        <dbReference type="ChEBI" id="CHEBI:83421"/>
        <dbReference type="ChEBI" id="CHEBI:456216"/>
        <dbReference type="EC" id="2.7.11.1"/>
    </reaction>
</comment>
<keyword evidence="4 9" id="KW-0547">Nucleotide-binding</keyword>
<evidence type="ECO:0000256" key="10">
    <source>
        <dbReference type="RuleBase" id="RU000304"/>
    </source>
</evidence>
<name>A0A9R1WB74_LACSA</name>
<evidence type="ECO:0000313" key="14">
    <source>
        <dbReference type="Proteomes" id="UP000235145"/>
    </source>
</evidence>
<dbReference type="PROSITE" id="PS00108">
    <property type="entry name" value="PROTEIN_KINASE_ST"/>
    <property type="match status" value="1"/>
</dbReference>
<dbReference type="InterPro" id="IPR017441">
    <property type="entry name" value="Protein_kinase_ATP_BS"/>
</dbReference>
<dbReference type="SUPFAM" id="SSF56112">
    <property type="entry name" value="Protein kinase-like (PK-like)"/>
    <property type="match status" value="1"/>
</dbReference>
<dbReference type="GO" id="GO:0004672">
    <property type="term" value="F:protein kinase activity"/>
    <property type="evidence" value="ECO:0000318"/>
    <property type="project" value="GO_Central"/>
</dbReference>
<proteinExistence type="inferred from homology"/>
<feature type="compositionally biased region" description="Polar residues" evidence="11">
    <location>
        <begin position="297"/>
        <end position="332"/>
    </location>
</feature>
<dbReference type="Gene3D" id="3.30.200.20">
    <property type="entry name" value="Phosphorylase Kinase, domain 1"/>
    <property type="match status" value="1"/>
</dbReference>
<evidence type="ECO:0000256" key="6">
    <source>
        <dbReference type="ARBA" id="ARBA00022840"/>
    </source>
</evidence>
<dbReference type="InterPro" id="IPR008271">
    <property type="entry name" value="Ser/Thr_kinase_AS"/>
</dbReference>
<dbReference type="InterPro" id="IPR001245">
    <property type="entry name" value="Ser-Thr/Tyr_kinase_cat_dom"/>
</dbReference>
<dbReference type="GO" id="GO:0004674">
    <property type="term" value="F:protein serine/threonine kinase activity"/>
    <property type="evidence" value="ECO:0007669"/>
    <property type="project" value="UniProtKB-KW"/>
</dbReference>
<dbReference type="GO" id="GO:0004714">
    <property type="term" value="F:transmembrane receptor protein tyrosine kinase activity"/>
    <property type="evidence" value="ECO:0007669"/>
    <property type="project" value="InterPro"/>
</dbReference>
<dbReference type="FunFam" id="3.30.200.20:FF:000039">
    <property type="entry name" value="receptor-like protein kinase FERONIA"/>
    <property type="match status" value="1"/>
</dbReference>
<keyword evidence="2 10" id="KW-0723">Serine/threonine-protein kinase</keyword>
<evidence type="ECO:0000256" key="1">
    <source>
        <dbReference type="ARBA" id="ARBA00012513"/>
    </source>
</evidence>
<reference evidence="13 14" key="1">
    <citation type="journal article" date="2017" name="Nat. Commun.">
        <title>Genome assembly with in vitro proximity ligation data and whole-genome triplication in lettuce.</title>
        <authorList>
            <person name="Reyes-Chin-Wo S."/>
            <person name="Wang Z."/>
            <person name="Yang X."/>
            <person name="Kozik A."/>
            <person name="Arikit S."/>
            <person name="Song C."/>
            <person name="Xia L."/>
            <person name="Froenicke L."/>
            <person name="Lavelle D.O."/>
            <person name="Truco M.J."/>
            <person name="Xia R."/>
            <person name="Zhu S."/>
            <person name="Xu C."/>
            <person name="Xu H."/>
            <person name="Xu X."/>
            <person name="Cox K."/>
            <person name="Korf I."/>
            <person name="Meyers B.C."/>
            <person name="Michelmore R.W."/>
        </authorList>
    </citation>
    <scope>NUCLEOTIDE SEQUENCE [LARGE SCALE GENOMIC DNA]</scope>
    <source>
        <strain evidence="14">cv. Salinas</strain>
        <tissue evidence="13">Seedlings</tissue>
    </source>
</reference>
<feature type="binding site" evidence="9">
    <location>
        <position position="55"/>
    </location>
    <ligand>
        <name>ATP</name>
        <dbReference type="ChEBI" id="CHEBI:30616"/>
    </ligand>
</feature>
<keyword evidence="14" id="KW-1185">Reference proteome</keyword>
<dbReference type="PROSITE" id="PS00107">
    <property type="entry name" value="PROTEIN_KINASE_ATP"/>
    <property type="match status" value="1"/>
</dbReference>
<dbReference type="SMART" id="SM00220">
    <property type="entry name" value="S_TKc"/>
    <property type="match status" value="1"/>
</dbReference>
<keyword evidence="6 9" id="KW-0067">ATP-binding</keyword>
<dbReference type="EMBL" id="NBSK02000002">
    <property type="protein sequence ID" value="KAJ0220529.1"/>
    <property type="molecule type" value="Genomic_DNA"/>
</dbReference>
<evidence type="ECO:0000256" key="3">
    <source>
        <dbReference type="ARBA" id="ARBA00022679"/>
    </source>
</evidence>
<dbReference type="PANTHER" id="PTHR27003">
    <property type="entry name" value="OS07G0166700 PROTEIN"/>
    <property type="match status" value="1"/>
</dbReference>
<dbReference type="PANTHER" id="PTHR27003:SF359">
    <property type="entry name" value="SERINE_THREONINE-PROTEIN KINASE UNC-51-RELATED"/>
    <property type="match status" value="1"/>
</dbReference>
<dbReference type="Pfam" id="PF07714">
    <property type="entry name" value="PK_Tyr_Ser-Thr"/>
    <property type="match status" value="1"/>
</dbReference>
<dbReference type="GO" id="GO:0005524">
    <property type="term" value="F:ATP binding"/>
    <property type="evidence" value="ECO:0007669"/>
    <property type="project" value="UniProtKB-UniRule"/>
</dbReference>
<comment type="catalytic activity">
    <reaction evidence="7">
        <text>L-threonyl-[protein] + ATP = O-phospho-L-threonyl-[protein] + ADP + H(+)</text>
        <dbReference type="Rhea" id="RHEA:46608"/>
        <dbReference type="Rhea" id="RHEA-COMP:11060"/>
        <dbReference type="Rhea" id="RHEA-COMP:11605"/>
        <dbReference type="ChEBI" id="CHEBI:15378"/>
        <dbReference type="ChEBI" id="CHEBI:30013"/>
        <dbReference type="ChEBI" id="CHEBI:30616"/>
        <dbReference type="ChEBI" id="CHEBI:61977"/>
        <dbReference type="ChEBI" id="CHEBI:456216"/>
        <dbReference type="EC" id="2.7.11.1"/>
    </reaction>
</comment>
<dbReference type="FunFam" id="1.10.510.10:FF:001023">
    <property type="entry name" value="Os07g0541700 protein"/>
    <property type="match status" value="1"/>
</dbReference>
<evidence type="ECO:0000256" key="11">
    <source>
        <dbReference type="SAM" id="MobiDB-lite"/>
    </source>
</evidence>
<dbReference type="GO" id="GO:0005886">
    <property type="term" value="C:plasma membrane"/>
    <property type="evidence" value="ECO:0000318"/>
    <property type="project" value="GO_Central"/>
</dbReference>
<evidence type="ECO:0000259" key="12">
    <source>
        <dbReference type="PROSITE" id="PS50011"/>
    </source>
</evidence>
<feature type="compositionally biased region" description="Basic and acidic residues" evidence="11">
    <location>
        <begin position="333"/>
        <end position="357"/>
    </location>
</feature>
<accession>A0A9R1WB74</accession>
<comment type="caution">
    <text evidence="13">The sequence shown here is derived from an EMBL/GenBank/DDBJ whole genome shotgun (WGS) entry which is preliminary data.</text>
</comment>
<sequence length="357" mass="40318">MSVLEEFKHLEIQLEAIESATNNFAVDYLIGEGGFGKVYMAELLLSKGQTTVAIKRLDLNMGQGNSEFWKEVTMLSMYKHQNIVSLLGYCDKNDEKILVYEFASNKSLDLHLNNKDLTWARRLKICIGVARGLAYLHNPAGTQQRVLHRDIKSSNILLDENWNARMGDLGLSKFGPANQKHTFVISNNIAGTLGYCDPQYLETGILTKETDVYSFGVVLFEVLCGRLCLGQNDKNHSFTDLGEIHPSSLGVFSKMAYECLTRDTKQRPLMDTMVTEHERALEDQNPIVLPPHRQEGFSISPNQNRRIPTNPHSLSQRNLSKEGSSTSRNQNGRYEKACALEKKNKGQKNMVDENDKE</sequence>
<evidence type="ECO:0000256" key="2">
    <source>
        <dbReference type="ARBA" id="ARBA00022527"/>
    </source>
</evidence>
<organism evidence="13 14">
    <name type="scientific">Lactuca sativa</name>
    <name type="common">Garden lettuce</name>
    <dbReference type="NCBI Taxonomy" id="4236"/>
    <lineage>
        <taxon>Eukaryota</taxon>
        <taxon>Viridiplantae</taxon>
        <taxon>Streptophyta</taxon>
        <taxon>Embryophyta</taxon>
        <taxon>Tracheophyta</taxon>
        <taxon>Spermatophyta</taxon>
        <taxon>Magnoliopsida</taxon>
        <taxon>eudicotyledons</taxon>
        <taxon>Gunneridae</taxon>
        <taxon>Pentapetalae</taxon>
        <taxon>asterids</taxon>
        <taxon>campanulids</taxon>
        <taxon>Asterales</taxon>
        <taxon>Asteraceae</taxon>
        <taxon>Cichorioideae</taxon>
        <taxon>Cichorieae</taxon>
        <taxon>Lactucinae</taxon>
        <taxon>Lactuca</taxon>
    </lineage>
</organism>
<dbReference type="InterPro" id="IPR011009">
    <property type="entry name" value="Kinase-like_dom_sf"/>
</dbReference>
<dbReference type="Gene3D" id="1.10.510.10">
    <property type="entry name" value="Transferase(Phosphotransferase) domain 1"/>
    <property type="match status" value="1"/>
</dbReference>
<evidence type="ECO:0000313" key="13">
    <source>
        <dbReference type="EMBL" id="KAJ0220529.1"/>
    </source>
</evidence>
<dbReference type="InterPro" id="IPR000719">
    <property type="entry name" value="Prot_kinase_dom"/>
</dbReference>
<dbReference type="Proteomes" id="UP000235145">
    <property type="component" value="Unassembled WGS sequence"/>
</dbReference>
<keyword evidence="5" id="KW-0418">Kinase</keyword>